<dbReference type="GO" id="GO:0017061">
    <property type="term" value="F:S-methyl-5-thioadenosine phosphorylase activity"/>
    <property type="evidence" value="ECO:0007669"/>
    <property type="project" value="UniProtKB-EC"/>
</dbReference>
<dbReference type="GO" id="GO:0016787">
    <property type="term" value="F:hydrolase activity"/>
    <property type="evidence" value="ECO:0007669"/>
    <property type="project" value="UniProtKB-KW"/>
</dbReference>
<dbReference type="InterPro" id="IPR038371">
    <property type="entry name" value="Cu_polyphenol_OxRdtase_sf"/>
</dbReference>
<evidence type="ECO:0000256" key="9">
    <source>
        <dbReference type="ARBA" id="ARBA00049893"/>
    </source>
</evidence>
<dbReference type="EMBL" id="DSGB01000006">
    <property type="protein sequence ID" value="HER97004.1"/>
    <property type="molecule type" value="Genomic_DNA"/>
</dbReference>
<sequence length="260" mass="28156">MEPCEIHLQAVDTVRWLAPAFSRYFPELIIGFSLRHGGVSPAPFATLNLGLSTGDRPEHVLENRRRLAEAVGFDAGQLALAGQVHGAEVCIVDHPGLHPGYDGLVTRQAGLVLGITAADCAAVLFYEPERRLLGACHAGWRGTVSGVVERTLKALQALGARPEALWVYVSPCIGPDSFEVGPEVAAYFEPEVVFQPPGHPRPHVNLPGALVRRLQQAGVPKQQITVAPCDTARQTQDFFSYRAERGQTGRMLGFIGLRPE</sequence>
<evidence type="ECO:0000256" key="8">
    <source>
        <dbReference type="ARBA" id="ARBA00048968"/>
    </source>
</evidence>
<comment type="similarity">
    <text evidence="2 10">Belongs to the purine nucleoside phosphorylase YfiH/LACC1 family.</text>
</comment>
<evidence type="ECO:0000256" key="10">
    <source>
        <dbReference type="RuleBase" id="RU361274"/>
    </source>
</evidence>
<reference evidence="11" key="1">
    <citation type="journal article" date="2020" name="mSystems">
        <title>Genome- and Community-Level Interaction Insights into Carbon Utilization and Element Cycling Functions of Hydrothermarchaeota in Hydrothermal Sediment.</title>
        <authorList>
            <person name="Zhou Z."/>
            <person name="Liu Y."/>
            <person name="Xu W."/>
            <person name="Pan J."/>
            <person name="Luo Z.H."/>
            <person name="Li M."/>
        </authorList>
    </citation>
    <scope>NUCLEOTIDE SEQUENCE [LARGE SCALE GENOMIC DNA]</scope>
    <source>
        <strain evidence="11">SpSt-143</strain>
    </source>
</reference>
<dbReference type="Gene3D" id="3.60.140.10">
    <property type="entry name" value="CNF1/YfiH-like putative cysteine hydrolases"/>
    <property type="match status" value="1"/>
</dbReference>
<keyword evidence="3" id="KW-0808">Transferase</keyword>
<evidence type="ECO:0000256" key="6">
    <source>
        <dbReference type="ARBA" id="ARBA00022833"/>
    </source>
</evidence>
<dbReference type="InterPro" id="IPR003730">
    <property type="entry name" value="Cu_polyphenol_OxRdtase"/>
</dbReference>
<organism evidence="11">
    <name type="scientific">Rhodothermus marinus</name>
    <name type="common">Rhodothermus obamensis</name>
    <dbReference type="NCBI Taxonomy" id="29549"/>
    <lineage>
        <taxon>Bacteria</taxon>
        <taxon>Pseudomonadati</taxon>
        <taxon>Rhodothermota</taxon>
        <taxon>Rhodothermia</taxon>
        <taxon>Rhodothermales</taxon>
        <taxon>Rhodothermaceae</taxon>
        <taxon>Rhodothermus</taxon>
    </lineage>
</organism>
<evidence type="ECO:0000256" key="4">
    <source>
        <dbReference type="ARBA" id="ARBA00022723"/>
    </source>
</evidence>
<dbReference type="CDD" id="cd16833">
    <property type="entry name" value="YfiH"/>
    <property type="match status" value="1"/>
</dbReference>
<keyword evidence="6" id="KW-0862">Zinc</keyword>
<accession>A0A7V2B2C0</accession>
<comment type="catalytic activity">
    <reaction evidence="8">
        <text>adenosine + phosphate = alpha-D-ribose 1-phosphate + adenine</text>
        <dbReference type="Rhea" id="RHEA:27642"/>
        <dbReference type="ChEBI" id="CHEBI:16335"/>
        <dbReference type="ChEBI" id="CHEBI:16708"/>
        <dbReference type="ChEBI" id="CHEBI:43474"/>
        <dbReference type="ChEBI" id="CHEBI:57720"/>
        <dbReference type="EC" id="2.4.2.1"/>
    </reaction>
    <physiologicalReaction direction="left-to-right" evidence="8">
        <dbReference type="Rhea" id="RHEA:27643"/>
    </physiologicalReaction>
</comment>
<gene>
    <name evidence="11" type="primary">pgeF</name>
    <name evidence="11" type="ORF">ENO59_10935</name>
</gene>
<dbReference type="SUPFAM" id="SSF64438">
    <property type="entry name" value="CNF1/YfiH-like putative cysteine hydrolases"/>
    <property type="match status" value="1"/>
</dbReference>
<dbReference type="NCBIfam" id="TIGR00726">
    <property type="entry name" value="peptidoglycan editing factor PgeF"/>
    <property type="match status" value="1"/>
</dbReference>
<evidence type="ECO:0000313" key="11">
    <source>
        <dbReference type="EMBL" id="HER97004.1"/>
    </source>
</evidence>
<evidence type="ECO:0000256" key="2">
    <source>
        <dbReference type="ARBA" id="ARBA00007353"/>
    </source>
</evidence>
<evidence type="ECO:0000256" key="1">
    <source>
        <dbReference type="ARBA" id="ARBA00000553"/>
    </source>
</evidence>
<comment type="catalytic activity">
    <reaction evidence="9">
        <text>S-methyl-5'-thioadenosine + phosphate = 5-(methylsulfanyl)-alpha-D-ribose 1-phosphate + adenine</text>
        <dbReference type="Rhea" id="RHEA:11852"/>
        <dbReference type="ChEBI" id="CHEBI:16708"/>
        <dbReference type="ChEBI" id="CHEBI:17509"/>
        <dbReference type="ChEBI" id="CHEBI:43474"/>
        <dbReference type="ChEBI" id="CHEBI:58533"/>
        <dbReference type="EC" id="2.4.2.28"/>
    </reaction>
    <physiologicalReaction direction="left-to-right" evidence="9">
        <dbReference type="Rhea" id="RHEA:11853"/>
    </physiologicalReaction>
</comment>
<evidence type="ECO:0000256" key="7">
    <source>
        <dbReference type="ARBA" id="ARBA00047989"/>
    </source>
</evidence>
<name>A0A7V2B2C0_RHOMR</name>
<evidence type="ECO:0000256" key="3">
    <source>
        <dbReference type="ARBA" id="ARBA00022679"/>
    </source>
</evidence>
<dbReference type="AlphaFoldDB" id="A0A7V2B2C0"/>
<keyword evidence="5" id="KW-0378">Hydrolase</keyword>
<protein>
    <recommendedName>
        <fullName evidence="10">Purine nucleoside phosphorylase</fullName>
    </recommendedName>
</protein>
<proteinExistence type="inferred from homology"/>
<comment type="caution">
    <text evidence="11">The sequence shown here is derived from an EMBL/GenBank/DDBJ whole genome shotgun (WGS) entry which is preliminary data.</text>
</comment>
<dbReference type="PANTHER" id="PTHR30616">
    <property type="entry name" value="UNCHARACTERIZED PROTEIN YFIH"/>
    <property type="match status" value="1"/>
</dbReference>
<dbReference type="PANTHER" id="PTHR30616:SF2">
    <property type="entry name" value="PURINE NUCLEOSIDE PHOSPHORYLASE LACC1"/>
    <property type="match status" value="1"/>
</dbReference>
<comment type="catalytic activity">
    <reaction evidence="7">
        <text>adenosine + H2O + H(+) = inosine + NH4(+)</text>
        <dbReference type="Rhea" id="RHEA:24408"/>
        <dbReference type="ChEBI" id="CHEBI:15377"/>
        <dbReference type="ChEBI" id="CHEBI:15378"/>
        <dbReference type="ChEBI" id="CHEBI:16335"/>
        <dbReference type="ChEBI" id="CHEBI:17596"/>
        <dbReference type="ChEBI" id="CHEBI:28938"/>
        <dbReference type="EC" id="3.5.4.4"/>
    </reaction>
    <physiologicalReaction direction="left-to-right" evidence="7">
        <dbReference type="Rhea" id="RHEA:24409"/>
    </physiologicalReaction>
</comment>
<evidence type="ECO:0000256" key="5">
    <source>
        <dbReference type="ARBA" id="ARBA00022801"/>
    </source>
</evidence>
<dbReference type="InterPro" id="IPR011324">
    <property type="entry name" value="Cytotoxic_necrot_fac-like_cat"/>
</dbReference>
<dbReference type="GO" id="GO:0005507">
    <property type="term" value="F:copper ion binding"/>
    <property type="evidence" value="ECO:0007669"/>
    <property type="project" value="TreeGrafter"/>
</dbReference>
<dbReference type="Pfam" id="PF02578">
    <property type="entry name" value="Cu-oxidase_4"/>
    <property type="match status" value="1"/>
</dbReference>
<comment type="catalytic activity">
    <reaction evidence="1">
        <text>inosine + phosphate = alpha-D-ribose 1-phosphate + hypoxanthine</text>
        <dbReference type="Rhea" id="RHEA:27646"/>
        <dbReference type="ChEBI" id="CHEBI:17368"/>
        <dbReference type="ChEBI" id="CHEBI:17596"/>
        <dbReference type="ChEBI" id="CHEBI:43474"/>
        <dbReference type="ChEBI" id="CHEBI:57720"/>
        <dbReference type="EC" id="2.4.2.1"/>
    </reaction>
    <physiologicalReaction direction="left-to-right" evidence="1">
        <dbReference type="Rhea" id="RHEA:27647"/>
    </physiologicalReaction>
</comment>
<keyword evidence="4" id="KW-0479">Metal-binding</keyword>